<proteinExistence type="predicted"/>
<organism evidence="2 3">
    <name type="scientific">Phaeosphaeria nodorum (strain SN15 / ATCC MYA-4574 / FGSC 10173)</name>
    <name type="common">Glume blotch fungus</name>
    <name type="synonym">Parastagonospora nodorum</name>
    <dbReference type="NCBI Taxonomy" id="321614"/>
    <lineage>
        <taxon>Eukaryota</taxon>
        <taxon>Fungi</taxon>
        <taxon>Dikarya</taxon>
        <taxon>Ascomycota</taxon>
        <taxon>Pezizomycotina</taxon>
        <taxon>Dothideomycetes</taxon>
        <taxon>Pleosporomycetidae</taxon>
        <taxon>Pleosporales</taxon>
        <taxon>Pleosporineae</taxon>
        <taxon>Phaeosphaeriaceae</taxon>
        <taxon>Parastagonospora</taxon>
    </lineage>
</organism>
<evidence type="ECO:0000313" key="2">
    <source>
        <dbReference type="EMBL" id="QRC93195.1"/>
    </source>
</evidence>
<dbReference type="AlphaFoldDB" id="A0A7U2HVB1"/>
<dbReference type="Proteomes" id="UP000663193">
    <property type="component" value="Chromosome 3"/>
</dbReference>
<reference evidence="3" key="1">
    <citation type="journal article" date="2021" name="BMC Genomics">
        <title>Chromosome-level genome assembly and manually-curated proteome of model necrotroph Parastagonospora nodorum Sn15 reveals a genome-wide trove of candidate effector homologs, and redundancy of virulence-related functions within an accessory chromosome.</title>
        <authorList>
            <person name="Bertazzoni S."/>
            <person name="Jones D.A.B."/>
            <person name="Phan H.T."/>
            <person name="Tan K.-C."/>
            <person name="Hane J.K."/>
        </authorList>
    </citation>
    <scope>NUCLEOTIDE SEQUENCE [LARGE SCALE GENOMIC DNA]</scope>
    <source>
        <strain evidence="3">SN15 / ATCC MYA-4574 / FGSC 10173)</strain>
    </source>
</reference>
<protein>
    <submittedName>
        <fullName evidence="2">Uncharacterized protein</fullName>
    </submittedName>
</protein>
<accession>A0A7U2HVB1</accession>
<sequence>MSDYVNEFDLTDFMDTPPTSPGFEQPTTSECLDQIDWENPNYKDLASVDWNALHEEIIGVVLGEPADEQLQPDDR</sequence>
<keyword evidence="3" id="KW-1185">Reference proteome</keyword>
<gene>
    <name evidence="2" type="ORF">JI435_429100</name>
</gene>
<evidence type="ECO:0000313" key="3">
    <source>
        <dbReference type="Proteomes" id="UP000663193"/>
    </source>
</evidence>
<name>A0A7U2HVB1_PHANO</name>
<evidence type="ECO:0000256" key="1">
    <source>
        <dbReference type="SAM" id="MobiDB-lite"/>
    </source>
</evidence>
<dbReference type="EMBL" id="CP069025">
    <property type="protein sequence ID" value="QRC93195.1"/>
    <property type="molecule type" value="Genomic_DNA"/>
</dbReference>
<feature type="region of interest" description="Disordered" evidence="1">
    <location>
        <begin position="1"/>
        <end position="27"/>
    </location>
</feature>
<dbReference type="VEuPathDB" id="FungiDB:JI435_429100"/>